<organism evidence="1 2">
    <name type="scientific">Glomerella acutata</name>
    <name type="common">Colletotrichum acutatum</name>
    <dbReference type="NCBI Taxonomy" id="27357"/>
    <lineage>
        <taxon>Eukaryota</taxon>
        <taxon>Fungi</taxon>
        <taxon>Dikarya</taxon>
        <taxon>Ascomycota</taxon>
        <taxon>Pezizomycotina</taxon>
        <taxon>Sordariomycetes</taxon>
        <taxon>Hypocreomycetidae</taxon>
        <taxon>Glomerellales</taxon>
        <taxon>Glomerellaceae</taxon>
        <taxon>Colletotrichum</taxon>
        <taxon>Colletotrichum acutatum species complex</taxon>
    </lineage>
</organism>
<accession>A0AAD8XAB4</accession>
<protein>
    <submittedName>
        <fullName evidence="1">Uncharacterized protein</fullName>
    </submittedName>
</protein>
<proteinExistence type="predicted"/>
<evidence type="ECO:0000313" key="2">
    <source>
        <dbReference type="Proteomes" id="UP001244207"/>
    </source>
</evidence>
<dbReference type="GeneID" id="85394717"/>
<comment type="caution">
    <text evidence="1">The sequence shown here is derived from an EMBL/GenBank/DDBJ whole genome shotgun (WGS) entry which is preliminary data.</text>
</comment>
<gene>
    <name evidence="1" type="ORF">BDZ83DRAFT_655730</name>
</gene>
<name>A0AAD8XAB4_GLOAC</name>
<dbReference type="AlphaFoldDB" id="A0AAD8XAB4"/>
<keyword evidence="2" id="KW-1185">Reference proteome</keyword>
<sequence>MDRMDYLEWACSVLVKSFRSLVPRLKLNIQAFDFMGTHHHKFPGTREEKGCVEYVVSAGTRGLTVWEACKHGEVAALDRNEEYVGCIDGATDLQLLVRRPRQTHLKRRHENSVETWEVRRSLETHLTSFFQKPAVVDKVLLDIAATFVTKRWTIHCLVFSPRKPSYPLAKNTQSPS</sequence>
<dbReference type="Proteomes" id="UP001244207">
    <property type="component" value="Unassembled WGS sequence"/>
</dbReference>
<dbReference type="RefSeq" id="XP_060360354.1">
    <property type="nucleotide sequence ID" value="XM_060510818.1"/>
</dbReference>
<reference evidence="1" key="1">
    <citation type="submission" date="2021-12" db="EMBL/GenBank/DDBJ databases">
        <title>Comparative genomics, transcriptomics and evolutionary studies reveal genomic signatures of adaptation to plant cell wall in hemibiotrophic fungi.</title>
        <authorList>
            <consortium name="DOE Joint Genome Institute"/>
            <person name="Baroncelli R."/>
            <person name="Diaz J.F."/>
            <person name="Benocci T."/>
            <person name="Peng M."/>
            <person name="Battaglia E."/>
            <person name="Haridas S."/>
            <person name="Andreopoulos W."/>
            <person name="Labutti K."/>
            <person name="Pangilinan J."/>
            <person name="Floch G.L."/>
            <person name="Makela M.R."/>
            <person name="Henrissat B."/>
            <person name="Grigoriev I.V."/>
            <person name="Crouch J.A."/>
            <person name="De Vries R.P."/>
            <person name="Sukno S.A."/>
            <person name="Thon M.R."/>
        </authorList>
    </citation>
    <scope>NUCLEOTIDE SEQUENCE</scope>
    <source>
        <strain evidence="1">CBS 112980</strain>
    </source>
</reference>
<evidence type="ECO:0000313" key="1">
    <source>
        <dbReference type="EMBL" id="KAK1715555.1"/>
    </source>
</evidence>
<dbReference type="EMBL" id="JAHMHS010000120">
    <property type="protein sequence ID" value="KAK1715555.1"/>
    <property type="molecule type" value="Genomic_DNA"/>
</dbReference>